<evidence type="ECO:0000313" key="3">
    <source>
        <dbReference type="Proteomes" id="UP000261284"/>
    </source>
</evidence>
<evidence type="ECO:0000313" key="2">
    <source>
        <dbReference type="EMBL" id="RFM28006.1"/>
    </source>
</evidence>
<keyword evidence="1" id="KW-0812">Transmembrane</keyword>
<keyword evidence="1" id="KW-0472">Membrane</keyword>
<name>A0A3E1NJ92_9BACT</name>
<keyword evidence="3" id="KW-1185">Reference proteome</keyword>
<reference evidence="2 3" key="1">
    <citation type="submission" date="2018-08" db="EMBL/GenBank/DDBJ databases">
        <title>Chitinophagaceae sp. K23C18032701, a novel bacterium isolated from forest soil.</title>
        <authorList>
            <person name="Wang C."/>
        </authorList>
    </citation>
    <scope>NUCLEOTIDE SEQUENCE [LARGE SCALE GENOMIC DNA]</scope>
    <source>
        <strain evidence="2 3">K23C18032701</strain>
    </source>
</reference>
<protein>
    <submittedName>
        <fullName evidence="2">Uncharacterized protein</fullName>
    </submittedName>
</protein>
<feature type="transmembrane region" description="Helical" evidence="1">
    <location>
        <begin position="43"/>
        <end position="61"/>
    </location>
</feature>
<dbReference type="OrthoDB" id="674965at2"/>
<dbReference type="Proteomes" id="UP000261284">
    <property type="component" value="Unassembled WGS sequence"/>
</dbReference>
<accession>A0A3E1NJ92</accession>
<comment type="caution">
    <text evidence="2">The sequence shown here is derived from an EMBL/GenBank/DDBJ whole genome shotgun (WGS) entry which is preliminary data.</text>
</comment>
<dbReference type="AlphaFoldDB" id="A0A3E1NJ92"/>
<gene>
    <name evidence="2" type="ORF">DXN05_10720</name>
</gene>
<proteinExistence type="predicted"/>
<dbReference type="RefSeq" id="WP_116847252.1">
    <property type="nucleotide sequence ID" value="NZ_QTJU01000003.1"/>
</dbReference>
<dbReference type="EMBL" id="QTJU01000003">
    <property type="protein sequence ID" value="RFM28006.1"/>
    <property type="molecule type" value="Genomic_DNA"/>
</dbReference>
<sequence>MNIALATLVLLIVLYPGFLFRRFYYTAEFSKEYFKQTLTDLVFASILPGFIIHIIGFELFVRGRYTFDVQTLGTLLSGTTDAGRVTGAFNGIGQHAVLIIEYFAGVSILAIAGGLLTKQFVRRLKLDRKFSLFRFQNEWHYVFSGEMLDFPDIPGTAENVDFKYVDVLMRSDEGTVIYMGVLSHYTLNKEGGIDRIYLSDVSRRYLREDEAPATGKPDNRYYDLPGEFFIIPYNLVLNMHITYYSLDLTPEKEQEIKDVTPEA</sequence>
<feature type="transmembrane region" description="Helical" evidence="1">
    <location>
        <begin position="96"/>
        <end position="116"/>
    </location>
</feature>
<keyword evidence="1" id="KW-1133">Transmembrane helix</keyword>
<evidence type="ECO:0000256" key="1">
    <source>
        <dbReference type="SAM" id="Phobius"/>
    </source>
</evidence>
<organism evidence="2 3">
    <name type="scientific">Deminuibacter soli</name>
    <dbReference type="NCBI Taxonomy" id="2291815"/>
    <lineage>
        <taxon>Bacteria</taxon>
        <taxon>Pseudomonadati</taxon>
        <taxon>Bacteroidota</taxon>
        <taxon>Chitinophagia</taxon>
        <taxon>Chitinophagales</taxon>
        <taxon>Chitinophagaceae</taxon>
        <taxon>Deminuibacter</taxon>
    </lineage>
</organism>